<name>A0A7W2TYR2_9GAMM</name>
<dbReference type="EMBL" id="JACFXU010000018">
    <property type="protein sequence ID" value="MBA6414356.1"/>
    <property type="molecule type" value="Genomic_DNA"/>
</dbReference>
<comment type="caution">
    <text evidence="1">The sequence shown here is derived from an EMBL/GenBank/DDBJ whole genome shotgun (WGS) entry which is preliminary data.</text>
</comment>
<dbReference type="Proteomes" id="UP000539350">
    <property type="component" value="Unassembled WGS sequence"/>
</dbReference>
<dbReference type="AlphaFoldDB" id="A0A7W2TYR2"/>
<sequence>MKTRNQGRASLVEFLRSIKFSHEHSEQEAQECTTHFASFKQRVRTSRQHSNEDAQVIRSAN</sequence>
<reference evidence="1 2" key="1">
    <citation type="submission" date="2020-07" db="EMBL/GenBank/DDBJ databases">
        <title>Halieaceae bacterium, F7430, whole genome shotgun sequencing project.</title>
        <authorList>
            <person name="Jiang S."/>
            <person name="Liu Z.W."/>
            <person name="Du Z.J."/>
        </authorList>
    </citation>
    <scope>NUCLEOTIDE SEQUENCE [LARGE SCALE GENOMIC DNA]</scope>
    <source>
        <strain evidence="1 2">F7430</strain>
    </source>
</reference>
<keyword evidence="2" id="KW-1185">Reference proteome</keyword>
<accession>A0A7W2TYR2</accession>
<organism evidence="1 2">
    <name type="scientific">Sediminihaliea albiluteola</name>
    <dbReference type="NCBI Taxonomy" id="2758564"/>
    <lineage>
        <taxon>Bacteria</taxon>
        <taxon>Pseudomonadati</taxon>
        <taxon>Pseudomonadota</taxon>
        <taxon>Gammaproteobacteria</taxon>
        <taxon>Cellvibrionales</taxon>
        <taxon>Halieaceae</taxon>
        <taxon>Sediminihaliea</taxon>
    </lineage>
</organism>
<evidence type="ECO:0000313" key="2">
    <source>
        <dbReference type="Proteomes" id="UP000539350"/>
    </source>
</evidence>
<dbReference type="RefSeq" id="WP_182175378.1">
    <property type="nucleotide sequence ID" value="NZ_JACFXU010000018.1"/>
</dbReference>
<proteinExistence type="predicted"/>
<gene>
    <name evidence="1" type="ORF">H2508_14665</name>
</gene>
<evidence type="ECO:0000313" key="1">
    <source>
        <dbReference type="EMBL" id="MBA6414356.1"/>
    </source>
</evidence>
<protein>
    <submittedName>
        <fullName evidence="1">Uncharacterized protein</fullName>
    </submittedName>
</protein>